<proteinExistence type="predicted"/>
<gene>
    <name evidence="2" type="primary">42</name>
    <name evidence="2" type="ORF">SEA_AKONI_42</name>
</gene>
<name>A0A4D6T8C9_9CAUD</name>
<dbReference type="Proteomes" id="UP000298784">
    <property type="component" value="Segment"/>
</dbReference>
<organism evidence="2 3">
    <name type="scientific">Microbacterium phage Akoni</name>
    <dbReference type="NCBI Taxonomy" id="2565510"/>
    <lineage>
        <taxon>Viruses</taxon>
        <taxon>Duplodnaviria</taxon>
        <taxon>Heunggongvirae</taxon>
        <taxon>Uroviricota</taxon>
        <taxon>Caudoviricetes</taxon>
        <taxon>Eekayvirinae</taxon>
        <taxon>Akonivirus</taxon>
        <taxon>Akonivirus akoni</taxon>
    </lineage>
</organism>
<evidence type="ECO:0000313" key="2">
    <source>
        <dbReference type="EMBL" id="QCG78328.1"/>
    </source>
</evidence>
<dbReference type="RefSeq" id="YP_009845423.1">
    <property type="nucleotide sequence ID" value="NC_048761.1"/>
</dbReference>
<feature type="compositionally biased region" description="Gly residues" evidence="1">
    <location>
        <begin position="62"/>
        <end position="71"/>
    </location>
</feature>
<dbReference type="KEGG" id="vg:55615781"/>
<evidence type="ECO:0000313" key="3">
    <source>
        <dbReference type="Proteomes" id="UP000298784"/>
    </source>
</evidence>
<protein>
    <submittedName>
        <fullName evidence="2">Uncharacterized protein</fullName>
    </submittedName>
</protein>
<dbReference type="EMBL" id="MK757449">
    <property type="protein sequence ID" value="QCG78328.1"/>
    <property type="molecule type" value="Genomic_DNA"/>
</dbReference>
<reference evidence="2 3" key="1">
    <citation type="submission" date="2019-04" db="EMBL/GenBank/DDBJ databases">
        <authorList>
            <person name="Fakhre F."/>
            <person name="Gonzalez R.M."/>
            <person name="Howells E.K."/>
            <person name="Otero L.A."/>
            <person name="Pegoraro K.N."/>
            <person name="Robichaux K.C."/>
            <person name="Rodier A."/>
            <person name="Sadowski C.L."/>
            <person name="Carter V.P."/>
            <person name="Gray A.D."/>
            <person name="Klein G.C."/>
            <person name="Lebosada C."/>
            <person name="Miklaszewski C.M."/>
            <person name="Sutton S.N."/>
            <person name="Pollenz R.S."/>
            <person name="Garlena R.A."/>
            <person name="Russell D.A."/>
            <person name="Pope W.H."/>
            <person name="Jacobs-Sera D."/>
            <person name="Hatfull G.F."/>
        </authorList>
    </citation>
    <scope>NUCLEOTIDE SEQUENCE [LARGE SCALE GENOMIC DNA]</scope>
</reference>
<evidence type="ECO:0000256" key="1">
    <source>
        <dbReference type="SAM" id="MobiDB-lite"/>
    </source>
</evidence>
<feature type="region of interest" description="Disordered" evidence="1">
    <location>
        <begin position="12"/>
        <end position="92"/>
    </location>
</feature>
<dbReference type="GeneID" id="55615781"/>
<feature type="compositionally biased region" description="Low complexity" evidence="1">
    <location>
        <begin position="31"/>
        <end position="45"/>
    </location>
</feature>
<sequence>MALWDDIVRTFTGGSAQPTPKRSGAISKATSAVARPSTPRSAAPAQPKFSSVLEPTQPQSAGRGGGGGRGMVGASVGGSFSLPTETKPKDDEDALTEVATTKVEQKPKFNFWDDLGAYFTTPVEGSVFTSPGIAGAAQRKHDAENARTEAGLKPGDIPNNEQLKQLGRDDEMVNVDGNLVPLNGSPQGNATAIGQAQAADTQTARNTFNTNVSNGFARVTVRELSPEEWAALSPEQQQSVSATYALFKASQEDQASELPNDAAADYNDVVTATFGAKGNSDTYAPATVALLQELGYKNESADLDQFIDRSALPSYEDILGTSTGTGAAERQSVAQGLASSALFDNQTITDSLAQGQDLMDALRVSGAVSNEFKRLSGTTSDYSSLTDQDFEDLNTLLNNLSNRQVFARLDSEPDLGQRLNDSIALANEMYGADLVSRYFTEALGTFDDTTNYMTPDEFYQNWMRG</sequence>
<accession>A0A4D6T8C9</accession>
<keyword evidence="3" id="KW-1185">Reference proteome</keyword>